<comment type="caution">
    <text evidence="3">The sequence shown here is derived from an EMBL/GenBank/DDBJ whole genome shotgun (WGS) entry which is preliminary data.</text>
</comment>
<dbReference type="RefSeq" id="WP_251488955.1">
    <property type="nucleotide sequence ID" value="NZ_CAJSLV010000048.1"/>
</dbReference>
<dbReference type="InterPro" id="IPR013149">
    <property type="entry name" value="ADH-like_C"/>
</dbReference>
<organism evidence="3 4">
    <name type="scientific">Actinacidiphila cocklensis</name>
    <dbReference type="NCBI Taxonomy" id="887465"/>
    <lineage>
        <taxon>Bacteria</taxon>
        <taxon>Bacillati</taxon>
        <taxon>Actinomycetota</taxon>
        <taxon>Actinomycetes</taxon>
        <taxon>Kitasatosporales</taxon>
        <taxon>Streptomycetaceae</taxon>
        <taxon>Actinacidiphila</taxon>
    </lineage>
</organism>
<dbReference type="InterPro" id="IPR041694">
    <property type="entry name" value="ADH_N_2"/>
</dbReference>
<keyword evidence="4" id="KW-1185">Reference proteome</keyword>
<evidence type="ECO:0000259" key="2">
    <source>
        <dbReference type="SMART" id="SM00829"/>
    </source>
</evidence>
<dbReference type="GO" id="GO:0016628">
    <property type="term" value="F:oxidoreductase activity, acting on the CH-CH group of donors, NAD or NADP as acceptor"/>
    <property type="evidence" value="ECO:0007669"/>
    <property type="project" value="InterPro"/>
</dbReference>
<dbReference type="InterPro" id="IPR020843">
    <property type="entry name" value="ER"/>
</dbReference>
<dbReference type="InterPro" id="IPR045010">
    <property type="entry name" value="MDR_fam"/>
</dbReference>
<dbReference type="Pfam" id="PF00107">
    <property type="entry name" value="ADH_zinc_N"/>
    <property type="match status" value="1"/>
</dbReference>
<evidence type="ECO:0000313" key="4">
    <source>
        <dbReference type="Proteomes" id="UP001152519"/>
    </source>
</evidence>
<accession>A0A9W4DNT7</accession>
<dbReference type="PANTHER" id="PTHR43205">
    <property type="entry name" value="PROSTAGLANDIN REDUCTASE"/>
    <property type="match status" value="1"/>
</dbReference>
<dbReference type="Gene3D" id="3.40.50.720">
    <property type="entry name" value="NAD(P)-binding Rossmann-like Domain"/>
    <property type="match status" value="1"/>
</dbReference>
<dbReference type="SMART" id="SM00829">
    <property type="entry name" value="PKS_ER"/>
    <property type="match status" value="1"/>
</dbReference>
<dbReference type="Proteomes" id="UP001152519">
    <property type="component" value="Unassembled WGS sequence"/>
</dbReference>
<reference evidence="3" key="1">
    <citation type="submission" date="2021-05" db="EMBL/GenBank/DDBJ databases">
        <authorList>
            <person name="Arsene-Ploetze F."/>
        </authorList>
    </citation>
    <scope>NUCLEOTIDE SEQUENCE</scope>
    <source>
        <strain evidence="3">DSM 42138</strain>
    </source>
</reference>
<dbReference type="InterPro" id="IPR036291">
    <property type="entry name" value="NAD(P)-bd_dom_sf"/>
</dbReference>
<dbReference type="InterPro" id="IPR011032">
    <property type="entry name" value="GroES-like_sf"/>
</dbReference>
<dbReference type="SUPFAM" id="SSF51735">
    <property type="entry name" value="NAD(P)-binding Rossmann-fold domains"/>
    <property type="match status" value="1"/>
</dbReference>
<dbReference type="Pfam" id="PF16884">
    <property type="entry name" value="ADH_N_2"/>
    <property type="match status" value="1"/>
</dbReference>
<dbReference type="EMBL" id="CAJSLV010000048">
    <property type="protein sequence ID" value="CAG6393350.1"/>
    <property type="molecule type" value="Genomic_DNA"/>
</dbReference>
<proteinExistence type="predicted"/>
<evidence type="ECO:0000313" key="3">
    <source>
        <dbReference type="EMBL" id="CAG6393350.1"/>
    </source>
</evidence>
<dbReference type="PANTHER" id="PTHR43205:SF7">
    <property type="entry name" value="PROSTAGLANDIN REDUCTASE 1"/>
    <property type="match status" value="1"/>
</dbReference>
<protein>
    <submittedName>
        <fullName evidence="3">PKS_ER domain-containing protein</fullName>
    </submittedName>
</protein>
<sequence length="341" mass="34510">MAAAPSLPRSTRQVLLTALPTGLPTREDFGVVETPLPAPGPDQVLVRNRAFLVFASLCSLIGGGDDMPLPALKPGDALFGPAVGEVLAAPAGSALRPGDLVRHMYGWREHALVPSDACTPLGDALPDPAAHLAQGSAAYGALTRLTGVRPGDTVFVTSAAGGVGSLAGQIARLLGAGRVIGSTGSPAKAQLLVSELGYDAVVLRGAGSLAAQLAAAAPDGIDVLLDNVAGEQLAAAIGAARQGARFALIGTLSGQLAEDRPGGAPVEVDAFQIILRGITLRGYAGSDHPDVAEEWTARFGEWLRSGAIRFPHTAVAGLDNAPQALQDVIAGKHVGTVVVEP</sequence>
<dbReference type="CDD" id="cd05288">
    <property type="entry name" value="PGDH"/>
    <property type="match status" value="1"/>
</dbReference>
<gene>
    <name evidence="3" type="ORF">SCOCK_20381</name>
</gene>
<dbReference type="SUPFAM" id="SSF50129">
    <property type="entry name" value="GroES-like"/>
    <property type="match status" value="1"/>
</dbReference>
<keyword evidence="1" id="KW-0560">Oxidoreductase</keyword>
<dbReference type="Gene3D" id="3.90.180.10">
    <property type="entry name" value="Medium-chain alcohol dehydrogenases, catalytic domain"/>
    <property type="match status" value="1"/>
</dbReference>
<name>A0A9W4DNT7_9ACTN</name>
<evidence type="ECO:0000256" key="1">
    <source>
        <dbReference type="ARBA" id="ARBA00023002"/>
    </source>
</evidence>
<feature type="domain" description="Enoyl reductase (ER)" evidence="2">
    <location>
        <begin position="22"/>
        <end position="339"/>
    </location>
</feature>
<dbReference type="AlphaFoldDB" id="A0A9W4DNT7"/>